<evidence type="ECO:0000259" key="6">
    <source>
        <dbReference type="PROSITE" id="PS51698"/>
    </source>
</evidence>
<dbReference type="GO" id="GO:0016567">
    <property type="term" value="P:protein ubiquitination"/>
    <property type="evidence" value="ECO:0007669"/>
    <property type="project" value="InterPro"/>
</dbReference>
<comment type="catalytic activity">
    <reaction evidence="1">
        <text>S-ubiquitinyl-[E2 ubiquitin-conjugating enzyme]-L-cysteine + [acceptor protein]-L-lysine = [E2 ubiquitin-conjugating enzyme]-L-cysteine + N(6)-ubiquitinyl-[acceptor protein]-L-lysine.</text>
        <dbReference type="EC" id="2.3.2.27"/>
    </reaction>
</comment>
<dbReference type="InterPro" id="IPR003613">
    <property type="entry name" value="Ubox_domain"/>
</dbReference>
<name>A0AB40AG74_DIOCR</name>
<dbReference type="GeneID" id="120249447"/>
<evidence type="ECO:0000256" key="5">
    <source>
        <dbReference type="SAM" id="MobiDB-lite"/>
    </source>
</evidence>
<evidence type="ECO:0000256" key="4">
    <source>
        <dbReference type="ARBA" id="ARBA00022679"/>
    </source>
</evidence>
<dbReference type="CDD" id="cd16664">
    <property type="entry name" value="RING-Ubox_PUB"/>
    <property type="match status" value="1"/>
</dbReference>
<dbReference type="RefSeq" id="XP_039113890.1">
    <property type="nucleotide sequence ID" value="XM_039257956.1"/>
</dbReference>
<dbReference type="InterPro" id="IPR045210">
    <property type="entry name" value="RING-Ubox_PUB"/>
</dbReference>
<evidence type="ECO:0000313" key="8">
    <source>
        <dbReference type="RefSeq" id="XP_039113890.1"/>
    </source>
</evidence>
<dbReference type="GO" id="GO:0061630">
    <property type="term" value="F:ubiquitin protein ligase activity"/>
    <property type="evidence" value="ECO:0007669"/>
    <property type="project" value="UniProtKB-EC"/>
</dbReference>
<dbReference type="Pfam" id="PF04564">
    <property type="entry name" value="U-box"/>
    <property type="match status" value="1"/>
</dbReference>
<gene>
    <name evidence="8" type="primary">LOC120249447</name>
</gene>
<evidence type="ECO:0000256" key="3">
    <source>
        <dbReference type="ARBA" id="ARBA00012483"/>
    </source>
</evidence>
<dbReference type="PANTHER" id="PTHR35549:SF1">
    <property type="entry name" value="OS04G0584500 PROTEIN"/>
    <property type="match status" value="1"/>
</dbReference>
<feature type="region of interest" description="Disordered" evidence="5">
    <location>
        <begin position="1"/>
        <end position="71"/>
    </location>
</feature>
<dbReference type="Gene3D" id="3.30.40.10">
    <property type="entry name" value="Zinc/RING finger domain, C3HC4 (zinc finger)"/>
    <property type="match status" value="1"/>
</dbReference>
<organism evidence="7 8">
    <name type="scientific">Dioscorea cayennensis subsp. rotundata</name>
    <name type="common">White Guinea yam</name>
    <name type="synonym">Dioscorea rotundata</name>
    <dbReference type="NCBI Taxonomy" id="55577"/>
    <lineage>
        <taxon>Eukaryota</taxon>
        <taxon>Viridiplantae</taxon>
        <taxon>Streptophyta</taxon>
        <taxon>Embryophyta</taxon>
        <taxon>Tracheophyta</taxon>
        <taxon>Spermatophyta</taxon>
        <taxon>Magnoliopsida</taxon>
        <taxon>Liliopsida</taxon>
        <taxon>Dioscoreales</taxon>
        <taxon>Dioscoreaceae</taxon>
        <taxon>Dioscorea</taxon>
    </lineage>
</organism>
<dbReference type="SUPFAM" id="SSF57850">
    <property type="entry name" value="RING/U-box"/>
    <property type="match status" value="1"/>
</dbReference>
<keyword evidence="7" id="KW-1185">Reference proteome</keyword>
<feature type="region of interest" description="Disordered" evidence="5">
    <location>
        <begin position="506"/>
        <end position="541"/>
    </location>
</feature>
<dbReference type="PROSITE" id="PS51698">
    <property type="entry name" value="U_BOX"/>
    <property type="match status" value="1"/>
</dbReference>
<keyword evidence="4" id="KW-0808">Transferase</keyword>
<protein>
    <recommendedName>
        <fullName evidence="3">RING-type E3 ubiquitin transferase</fullName>
        <ecNumber evidence="3">2.3.2.27</ecNumber>
    </recommendedName>
</protein>
<dbReference type="InterPro" id="IPR056512">
    <property type="entry name" value="LIN_N"/>
</dbReference>
<dbReference type="Pfam" id="PF23628">
    <property type="entry name" value="ARM_LIN_C"/>
    <property type="match status" value="1"/>
</dbReference>
<feature type="domain" description="U-box" evidence="6">
    <location>
        <begin position="559"/>
        <end position="634"/>
    </location>
</feature>
<dbReference type="AlphaFoldDB" id="A0AB40AG74"/>
<evidence type="ECO:0000313" key="7">
    <source>
        <dbReference type="Proteomes" id="UP001515500"/>
    </source>
</evidence>
<comment type="pathway">
    <text evidence="2">Protein modification; protein ubiquitination.</text>
</comment>
<evidence type="ECO:0000256" key="2">
    <source>
        <dbReference type="ARBA" id="ARBA00004906"/>
    </source>
</evidence>
<proteinExistence type="predicted"/>
<dbReference type="InterPro" id="IPR013083">
    <property type="entry name" value="Znf_RING/FYVE/PHD"/>
</dbReference>
<dbReference type="InterPro" id="IPR016024">
    <property type="entry name" value="ARM-type_fold"/>
</dbReference>
<dbReference type="PANTHER" id="PTHR35549">
    <property type="entry name" value="OS04G0584500 PROTEIN"/>
    <property type="match status" value="1"/>
</dbReference>
<sequence length="1030" mass="115919">MTSLEELLTDDDFKKGRLRQGPGRNLKPVSMPLYTATNQNPPYRHDKNPSKLSRRSNSSVTDAVRRPPDPALLFRPAGVIKIDGFDERERDDESGDGFSDMVQEVDTRYDQKNDRNPALAIDEAATRAIVSILAGYIRMFFKDDNFRASLRHSCLSWLQSCRDGHEDDRPVTNLENAIKAVERAVEGVPDPKDIKRASLKLSLMAGLSSEDMKKNGYTSGIPNSHLSACSHLYLSFIYKLQKKDKVSAKHLLQVFCDAPNQARTELLPAIWSHLLFPHLCHLKVWYEKETEAIARSPGRKKRLQVLDSVYSSALDEGTYKFATYYKEWLMEEKENPDLPIIDVPNYPEEASPVPSDPAPSQPIVSKRLYDNVFSHSNKITVIEEVEEEEEEDDDDKEEVTLEKHNTVEERTTPEIEDKDKNSGEDIGVVEQDMCAPSNGSHQHKSSSLNIPEEKELIVECEDVRSYPSTKHPHPVPQVKDHELALKKLAKAVFQHHFNDVDDFTMPYPQQHPEHDLQQGNQSKGTKNGVKKNAVASTTNSGTEPFGCHEGIDQGSFFSSIPKEFMCPLTGHLFKDPVTLESGQTFERTAIEEWFKQGGKTCPVTSRALQSLSVPDTNFVLKRLINGWKSEHCRNLLVLATQIAGNFVKDHKSKDEAALFIIEQLLTGFDTEERKENARHLISLGGMHFLTRRLELGNLEEKICVVSLLLLCIEADGSCRSFLSVNIRGPWILELLHSKKTNSRANAVKLMIELICLDRRLAIGSFLNGLHTQAIVNTMHVLLVYLQTSLPSERALVAVLLLHLDLMVEPRRYSIYREEAADGIIAALECSIYEGKLTENSRRALLMLGGHFSSSGEILTEDYLLKQAGCYTNPINASVDYDDEIDEIISKDEEKAREEWSNNVALVLVSNGKRSLLDTLARCLASKNSGIVRVCLIVVAWLSHALSSLSAAGFELSKFIDVVPLLKECMKNDSNMENRVFASISLLNLSKISECRVLLRSFAKEMIIPLENLMEVTWTAEQLYTAMFGHN</sequence>
<reference evidence="8" key="1">
    <citation type="submission" date="2025-08" db="UniProtKB">
        <authorList>
            <consortium name="RefSeq"/>
        </authorList>
    </citation>
    <scope>IDENTIFICATION</scope>
</reference>
<dbReference type="SUPFAM" id="SSF48371">
    <property type="entry name" value="ARM repeat"/>
    <property type="match status" value="1"/>
</dbReference>
<dbReference type="InterPro" id="IPR055566">
    <property type="entry name" value="ARM_LIN"/>
</dbReference>
<dbReference type="SMART" id="SM00504">
    <property type="entry name" value="Ubox"/>
    <property type="match status" value="1"/>
</dbReference>
<evidence type="ECO:0000256" key="1">
    <source>
        <dbReference type="ARBA" id="ARBA00000900"/>
    </source>
</evidence>
<dbReference type="EC" id="2.3.2.27" evidence="3"/>
<accession>A0AB40AG74</accession>
<dbReference type="Proteomes" id="UP001515500">
    <property type="component" value="Chromosome 19"/>
</dbReference>
<dbReference type="Pfam" id="PF23568">
    <property type="entry name" value="ARM_LIN"/>
    <property type="match status" value="1"/>
</dbReference>